<proteinExistence type="predicted"/>
<protein>
    <submittedName>
        <fullName evidence="2">Uncharacterized protein</fullName>
    </submittedName>
</protein>
<dbReference type="EMBL" id="KN834807">
    <property type="protein sequence ID" value="KIK55347.1"/>
    <property type="molecule type" value="Genomic_DNA"/>
</dbReference>
<dbReference type="AlphaFoldDB" id="A0A0D0CBC8"/>
<sequence length="66" mass="7485">MNVYVPTLTPTQKIKTSYDRDAAGGTKKSGSPSEQKKRKTRLVRVRVCTPMNNHGFWILAFAILLY</sequence>
<name>A0A0D0CBC8_9AGAR</name>
<evidence type="ECO:0000313" key="3">
    <source>
        <dbReference type="Proteomes" id="UP000053593"/>
    </source>
</evidence>
<evidence type="ECO:0000256" key="1">
    <source>
        <dbReference type="SAM" id="MobiDB-lite"/>
    </source>
</evidence>
<gene>
    <name evidence="2" type="ORF">GYMLUDRAFT_842497</name>
</gene>
<feature type="region of interest" description="Disordered" evidence="1">
    <location>
        <begin position="16"/>
        <end position="39"/>
    </location>
</feature>
<organism evidence="2 3">
    <name type="scientific">Collybiopsis luxurians FD-317 M1</name>
    <dbReference type="NCBI Taxonomy" id="944289"/>
    <lineage>
        <taxon>Eukaryota</taxon>
        <taxon>Fungi</taxon>
        <taxon>Dikarya</taxon>
        <taxon>Basidiomycota</taxon>
        <taxon>Agaricomycotina</taxon>
        <taxon>Agaricomycetes</taxon>
        <taxon>Agaricomycetidae</taxon>
        <taxon>Agaricales</taxon>
        <taxon>Marasmiineae</taxon>
        <taxon>Omphalotaceae</taxon>
        <taxon>Collybiopsis</taxon>
        <taxon>Collybiopsis luxurians</taxon>
    </lineage>
</organism>
<evidence type="ECO:0000313" key="2">
    <source>
        <dbReference type="EMBL" id="KIK55347.1"/>
    </source>
</evidence>
<reference evidence="2 3" key="1">
    <citation type="submission" date="2014-04" db="EMBL/GenBank/DDBJ databases">
        <title>Evolutionary Origins and Diversification of the Mycorrhizal Mutualists.</title>
        <authorList>
            <consortium name="DOE Joint Genome Institute"/>
            <consortium name="Mycorrhizal Genomics Consortium"/>
            <person name="Kohler A."/>
            <person name="Kuo A."/>
            <person name="Nagy L.G."/>
            <person name="Floudas D."/>
            <person name="Copeland A."/>
            <person name="Barry K.W."/>
            <person name="Cichocki N."/>
            <person name="Veneault-Fourrey C."/>
            <person name="LaButti K."/>
            <person name="Lindquist E.A."/>
            <person name="Lipzen A."/>
            <person name="Lundell T."/>
            <person name="Morin E."/>
            <person name="Murat C."/>
            <person name="Riley R."/>
            <person name="Ohm R."/>
            <person name="Sun H."/>
            <person name="Tunlid A."/>
            <person name="Henrissat B."/>
            <person name="Grigoriev I.V."/>
            <person name="Hibbett D.S."/>
            <person name="Martin F."/>
        </authorList>
    </citation>
    <scope>NUCLEOTIDE SEQUENCE [LARGE SCALE GENOMIC DNA]</scope>
    <source>
        <strain evidence="2 3">FD-317 M1</strain>
    </source>
</reference>
<dbReference type="Proteomes" id="UP000053593">
    <property type="component" value="Unassembled WGS sequence"/>
</dbReference>
<dbReference type="HOGENOM" id="CLU_2831442_0_0_1"/>
<keyword evidence="3" id="KW-1185">Reference proteome</keyword>
<accession>A0A0D0CBC8</accession>